<evidence type="ECO:0000256" key="2">
    <source>
        <dbReference type="SAM" id="MobiDB-lite"/>
    </source>
</evidence>
<dbReference type="AlphaFoldDB" id="A0A5A8CZQ7"/>
<dbReference type="OrthoDB" id="191320at2759"/>
<keyword evidence="1" id="KW-0175">Coiled coil</keyword>
<evidence type="ECO:0000313" key="8">
    <source>
        <dbReference type="Proteomes" id="UP000323011"/>
    </source>
</evidence>
<accession>A0A5A8CZQ7</accession>
<evidence type="ECO:0000313" key="6">
    <source>
        <dbReference type="EMBL" id="KAA0178338.1"/>
    </source>
</evidence>
<dbReference type="EMBL" id="VLTN01000005">
    <property type="protein sequence ID" value="KAA0155899.1"/>
    <property type="molecule type" value="Genomic_DNA"/>
</dbReference>
<protein>
    <recommendedName>
        <fullName evidence="11">NADP-dependent oxidoreductase domain-containing protein</fullName>
    </recommendedName>
</protein>
<comment type="caution">
    <text evidence="4">The sequence shown here is derived from an EMBL/GenBank/DDBJ whole genome shotgun (WGS) entry which is preliminary data.</text>
</comment>
<name>A0A5A8CZQ7_CAFRO</name>
<organism evidence="4 9">
    <name type="scientific">Cafeteria roenbergensis</name>
    <name type="common">Marine flagellate</name>
    <dbReference type="NCBI Taxonomy" id="33653"/>
    <lineage>
        <taxon>Eukaryota</taxon>
        <taxon>Sar</taxon>
        <taxon>Stramenopiles</taxon>
        <taxon>Bigyra</taxon>
        <taxon>Opalozoa</taxon>
        <taxon>Bicosoecida</taxon>
        <taxon>Cafeteriaceae</taxon>
        <taxon>Cafeteria</taxon>
    </lineage>
</organism>
<evidence type="ECO:0000313" key="7">
    <source>
        <dbReference type="Proteomes" id="UP000322899"/>
    </source>
</evidence>
<dbReference type="InterPro" id="IPR036812">
    <property type="entry name" value="NAD(P)_OxRdtase_dom_sf"/>
</dbReference>
<dbReference type="EMBL" id="VLTM01000018">
    <property type="protein sequence ID" value="KAA0164184.1"/>
    <property type="molecule type" value="Genomic_DNA"/>
</dbReference>
<evidence type="ECO:0000313" key="9">
    <source>
        <dbReference type="Proteomes" id="UP000324907"/>
    </source>
</evidence>
<dbReference type="EMBL" id="VLTO01000001">
    <property type="protein sequence ID" value="KAA0178338.1"/>
    <property type="molecule type" value="Genomic_DNA"/>
</dbReference>
<evidence type="ECO:0008006" key="11">
    <source>
        <dbReference type="Google" id="ProtNLM"/>
    </source>
</evidence>
<dbReference type="EMBL" id="VLTL01000148">
    <property type="protein sequence ID" value="KAA0158425.1"/>
    <property type="molecule type" value="Genomic_DNA"/>
</dbReference>
<dbReference type="Proteomes" id="UP000323011">
    <property type="component" value="Unassembled WGS sequence"/>
</dbReference>
<proteinExistence type="predicted"/>
<sequence length="750" mass="81738">MEFRSIPRSGWKVSRFGFGGDDLGKRPAERSKLFSYVTQRRGVNVLEVDVDLLHARFDPAAFTQEQSRFDRDWERRALMRMVERGGVSRDELVCIATVGCGSAAVAARQRRGGDAGAAAVTPGGLPGTSPQDIVDRLARAAEWLGIDGFDIAMAHVPASEREFGAADIADTVQALELVACRERGLAQGWGIACSAFAPLEEGSALDHAGRPLSAQPLSRILNEAGRAASMAGDEPDNHKMLSVRYLASVTNPAAFVPAVVDEAGTEWSVSEILQQLNIAQFVKGPMDSVRDGRVFRAVDADDHEPLDRKELLDSLTESLNFALHLEFMYDREVAAEGRKELEKLREQWAKEREEALVNEMAALPEFAKERGPGESLAARRRRVQEMVATMTEQAKAEEAERLSLALRKAQRGQAGPHASAAAASAAGVQVPPSLGAFGSSGPGTPGGISGSNSVTPYSGNPGERKTIGFGFTAGQVRPGVSALEAPPPPEMPLAEEAAWARVMANNQHRLESLAEFQYFWATRVDPGVYRVVRAMGATEACREWAKAYQASMMNLRHHMTRFLEVRHCVRARMVANMIDGALPEAAPAEDWMAAGGWASDALHDRVVRILAGTPADVLLTEIPELYGVKRPGSFGRIRGKGEPILPPAQDRVPMERIKEVLRGNDVDALLRAAVPDLKVQPAQRKIIQDLLDKGGEEAEFLWSRLSDPARKLFTAPTRDERAAKMLEQEEDERAEAAGRTILDADESERR</sequence>
<keyword evidence="8" id="KW-1185">Reference proteome</keyword>
<feature type="coiled-coil region" evidence="1">
    <location>
        <begin position="334"/>
        <end position="400"/>
    </location>
</feature>
<feature type="region of interest" description="Disordered" evidence="2">
    <location>
        <begin position="434"/>
        <end position="459"/>
    </location>
</feature>
<reference evidence="7 8" key="1">
    <citation type="submission" date="2019-07" db="EMBL/GenBank/DDBJ databases">
        <title>Genomes of Cafeteria roenbergensis.</title>
        <authorList>
            <person name="Fischer M.G."/>
            <person name="Hackl T."/>
            <person name="Roman M."/>
        </authorList>
    </citation>
    <scope>NUCLEOTIDE SEQUENCE [LARGE SCALE GENOMIC DNA]</scope>
    <source>
        <strain evidence="3 8">BVI</strain>
        <strain evidence="5 10">Cflag</strain>
        <strain evidence="6 7">E4-10P</strain>
        <strain evidence="4 9">RCC970-E3</strain>
    </source>
</reference>
<feature type="compositionally biased region" description="Gly residues" evidence="2">
    <location>
        <begin position="438"/>
        <end position="449"/>
    </location>
</feature>
<feature type="region of interest" description="Disordered" evidence="2">
    <location>
        <begin position="725"/>
        <end position="750"/>
    </location>
</feature>
<dbReference type="Proteomes" id="UP000324907">
    <property type="component" value="Unassembled WGS sequence"/>
</dbReference>
<evidence type="ECO:0000313" key="5">
    <source>
        <dbReference type="EMBL" id="KAA0164184.1"/>
    </source>
</evidence>
<evidence type="ECO:0000313" key="3">
    <source>
        <dbReference type="EMBL" id="KAA0155899.1"/>
    </source>
</evidence>
<dbReference type="Gene3D" id="3.20.20.100">
    <property type="entry name" value="NADP-dependent oxidoreductase domain"/>
    <property type="match status" value="1"/>
</dbReference>
<dbReference type="Proteomes" id="UP000325113">
    <property type="component" value="Unassembled WGS sequence"/>
</dbReference>
<dbReference type="SUPFAM" id="SSF51430">
    <property type="entry name" value="NAD(P)-linked oxidoreductase"/>
    <property type="match status" value="1"/>
</dbReference>
<gene>
    <name evidence="6" type="ORF">FNF27_00188</name>
    <name evidence="4" type="ORF">FNF28_06219</name>
    <name evidence="3" type="ORF">FNF29_01318</name>
    <name evidence="5" type="ORF">FNF31_02420</name>
</gene>
<evidence type="ECO:0000313" key="10">
    <source>
        <dbReference type="Proteomes" id="UP000325113"/>
    </source>
</evidence>
<evidence type="ECO:0000256" key="1">
    <source>
        <dbReference type="SAM" id="Coils"/>
    </source>
</evidence>
<dbReference type="Proteomes" id="UP000322899">
    <property type="component" value="Unassembled WGS sequence"/>
</dbReference>
<evidence type="ECO:0000313" key="4">
    <source>
        <dbReference type="EMBL" id="KAA0158425.1"/>
    </source>
</evidence>